<accession>A0A6M6E5V6</accession>
<name>A0A6M6E5V6_PRIMG</name>
<reference evidence="1 2" key="1">
    <citation type="submission" date="2019-10" db="EMBL/GenBank/DDBJ databases">
        <title>Complete genome sequences for adaption low water activity.</title>
        <authorList>
            <person name="Zhao L."/>
            <person name="Zhong J."/>
        </authorList>
    </citation>
    <scope>NUCLEOTIDE SEQUENCE [LARGE SCALE GENOMIC DNA]</scope>
    <source>
        <strain evidence="1 2">FDU301</strain>
        <plasmid evidence="2">pfdu301a</plasmid>
    </source>
</reference>
<dbReference type="RefSeq" id="WP_171777951.1">
    <property type="nucleotide sequence ID" value="NZ_CP045273.1"/>
</dbReference>
<dbReference type="AlphaFoldDB" id="A0A6M6E5V6"/>
<dbReference type="Proteomes" id="UP000501076">
    <property type="component" value="Plasmid pFDU301A"/>
</dbReference>
<gene>
    <name evidence="1" type="ORF">FDZ14_28100</name>
</gene>
<proteinExistence type="predicted"/>
<geneLocation type="plasmid" evidence="2">
    <name>pfdu301a</name>
</geneLocation>
<protein>
    <submittedName>
        <fullName evidence="1">Uncharacterized protein</fullName>
    </submittedName>
</protein>
<evidence type="ECO:0000313" key="2">
    <source>
        <dbReference type="Proteomes" id="UP000501076"/>
    </source>
</evidence>
<evidence type="ECO:0000313" key="1">
    <source>
        <dbReference type="EMBL" id="QJX79968.1"/>
    </source>
</evidence>
<organism evidence="1 2">
    <name type="scientific">Priestia megaterium</name>
    <name type="common">Bacillus megaterium</name>
    <dbReference type="NCBI Taxonomy" id="1404"/>
    <lineage>
        <taxon>Bacteria</taxon>
        <taxon>Bacillati</taxon>
        <taxon>Bacillota</taxon>
        <taxon>Bacilli</taxon>
        <taxon>Bacillales</taxon>
        <taxon>Bacillaceae</taxon>
        <taxon>Priestia</taxon>
    </lineage>
</organism>
<sequence length="320" mass="37348">MSLKRVIKSDQDFKRLFNKIPDVTNLFKCEDNKSFFESRKIVAPPIIGSNPQDVGTAYDFWLRAHIQRINNISVENNISDVINYGVRLMESSNVYTDNHIEVIKKGAAKAWGIRYEYILGKDIEDERFARALLFLAYIEDFFRSGSREMRRKKQDRTIESFININKDSVQDLVNLMNLKDELNDHFKAQDVNNLFLNPTFGETSHYINGADGDLIIDDFLIDFKTDKRISLGVNNQYLYQIIGYYILSTENRLVGDRVIGYEEEEPYDVNRIGFYFARYECLSYIEIEDLKKAMEDSGYPLKQLLNDFKDLAEDKYSGVI</sequence>
<keyword evidence="1" id="KW-0614">Plasmid</keyword>
<dbReference type="EMBL" id="CP045273">
    <property type="protein sequence ID" value="QJX79968.1"/>
    <property type="molecule type" value="Genomic_DNA"/>
</dbReference>